<dbReference type="Proteomes" id="UP001271769">
    <property type="component" value="Unassembled WGS sequence"/>
</dbReference>
<sequence>MATPTFRQALTASVLLALSHSFAWAQDNSTTTQPATAAPAQAGQPDPKLVVAKLDGVDITRQDIIESASGLDPQIRNNVDQFFPQLLDRYIFLKLVAAKGRADGLDKDPEVTKLVDDSVRQIEDNAIRQVFFKKLIEEKVTDAQVDAKYNELKAKFDDDVKKLPPEREISASHILVKTEDEAKAIIADLEKGGDFAKIAAEKSIDPSAKSNSGALGWFAKGMMVKEFEEAAFAMKDGEVSKAPVKSQFGYHVIKITGDRTKPLPTFDKSKEDVRLDLVEELRQQVAKDLKDAAKLDIVDPNGGLKPAQP</sequence>
<dbReference type="PANTHER" id="PTHR47245">
    <property type="entry name" value="PEPTIDYLPROLYL ISOMERASE"/>
    <property type="match status" value="1"/>
</dbReference>
<evidence type="ECO:0000256" key="4">
    <source>
        <dbReference type="ARBA" id="ARBA00018370"/>
    </source>
</evidence>
<evidence type="ECO:0000313" key="12">
    <source>
        <dbReference type="Proteomes" id="UP001271769"/>
    </source>
</evidence>
<dbReference type="RefSeq" id="WP_320499607.1">
    <property type="nucleotide sequence ID" value="NZ_JAXCLX010000001.1"/>
</dbReference>
<evidence type="ECO:0000256" key="8">
    <source>
        <dbReference type="PROSITE-ProRule" id="PRU00278"/>
    </source>
</evidence>
<evidence type="ECO:0000256" key="7">
    <source>
        <dbReference type="ARBA" id="ARBA00031484"/>
    </source>
</evidence>
<evidence type="ECO:0000256" key="5">
    <source>
        <dbReference type="ARBA" id="ARBA00023110"/>
    </source>
</evidence>
<dbReference type="PANTHER" id="PTHR47245:SF2">
    <property type="entry name" value="PEPTIDYL-PROLYL CIS-TRANS ISOMERASE HP_0175-RELATED"/>
    <property type="match status" value="1"/>
</dbReference>
<evidence type="ECO:0000256" key="1">
    <source>
        <dbReference type="ARBA" id="ARBA00000971"/>
    </source>
</evidence>
<comment type="caution">
    <text evidence="11">The sequence shown here is derived from an EMBL/GenBank/DDBJ whole genome shotgun (WGS) entry which is preliminary data.</text>
</comment>
<protein>
    <recommendedName>
        <fullName evidence="4">Parvulin-like PPIase</fullName>
        <ecNumber evidence="3">5.2.1.8</ecNumber>
    </recommendedName>
    <alternativeName>
        <fullName evidence="6">Peptidyl-prolyl cis-trans isomerase plp</fullName>
    </alternativeName>
    <alternativeName>
        <fullName evidence="7">Rotamase plp</fullName>
    </alternativeName>
</protein>
<feature type="domain" description="PpiC" evidence="10">
    <location>
        <begin position="166"/>
        <end position="257"/>
    </location>
</feature>
<dbReference type="PROSITE" id="PS50198">
    <property type="entry name" value="PPIC_PPIASE_2"/>
    <property type="match status" value="1"/>
</dbReference>
<dbReference type="SUPFAM" id="SSF109998">
    <property type="entry name" value="Triger factor/SurA peptide-binding domain-like"/>
    <property type="match status" value="1"/>
</dbReference>
<comment type="catalytic activity">
    <reaction evidence="1">
        <text>[protein]-peptidylproline (omega=180) = [protein]-peptidylproline (omega=0)</text>
        <dbReference type="Rhea" id="RHEA:16237"/>
        <dbReference type="Rhea" id="RHEA-COMP:10747"/>
        <dbReference type="Rhea" id="RHEA-COMP:10748"/>
        <dbReference type="ChEBI" id="CHEBI:83833"/>
        <dbReference type="ChEBI" id="CHEBI:83834"/>
        <dbReference type="EC" id="5.2.1.8"/>
    </reaction>
</comment>
<dbReference type="EC" id="5.2.1.8" evidence="3"/>
<name>A0ABU5DVA4_9PROT</name>
<keyword evidence="9" id="KW-0732">Signal</keyword>
<keyword evidence="8 11" id="KW-0413">Isomerase</keyword>
<evidence type="ECO:0000313" key="11">
    <source>
        <dbReference type="EMBL" id="MDY0871232.1"/>
    </source>
</evidence>
<dbReference type="InterPro" id="IPR027304">
    <property type="entry name" value="Trigger_fact/SurA_dom_sf"/>
</dbReference>
<evidence type="ECO:0000256" key="6">
    <source>
        <dbReference type="ARBA" id="ARBA00030642"/>
    </source>
</evidence>
<dbReference type="Gene3D" id="3.10.50.40">
    <property type="match status" value="1"/>
</dbReference>
<dbReference type="InterPro" id="IPR000297">
    <property type="entry name" value="PPIase_PpiC"/>
</dbReference>
<organism evidence="11 12">
    <name type="scientific">Dongia rigui</name>
    <dbReference type="NCBI Taxonomy" id="940149"/>
    <lineage>
        <taxon>Bacteria</taxon>
        <taxon>Pseudomonadati</taxon>
        <taxon>Pseudomonadota</taxon>
        <taxon>Alphaproteobacteria</taxon>
        <taxon>Rhodospirillales</taxon>
        <taxon>Dongiaceae</taxon>
        <taxon>Dongia</taxon>
    </lineage>
</organism>
<dbReference type="SUPFAM" id="SSF54534">
    <property type="entry name" value="FKBP-like"/>
    <property type="match status" value="1"/>
</dbReference>
<keyword evidence="12" id="KW-1185">Reference proteome</keyword>
<keyword evidence="5 8" id="KW-0697">Rotamase</keyword>
<comment type="similarity">
    <text evidence="2">Belongs to the PpiC/parvulin rotamase family.</text>
</comment>
<dbReference type="Pfam" id="PF13616">
    <property type="entry name" value="Rotamase_3"/>
    <property type="match status" value="1"/>
</dbReference>
<evidence type="ECO:0000259" key="10">
    <source>
        <dbReference type="PROSITE" id="PS50198"/>
    </source>
</evidence>
<evidence type="ECO:0000256" key="3">
    <source>
        <dbReference type="ARBA" id="ARBA00013194"/>
    </source>
</evidence>
<dbReference type="EMBL" id="JAXCLX010000001">
    <property type="protein sequence ID" value="MDY0871232.1"/>
    <property type="molecule type" value="Genomic_DNA"/>
</dbReference>
<accession>A0ABU5DVA4</accession>
<feature type="chain" id="PRO_5045295169" description="Parvulin-like PPIase" evidence="9">
    <location>
        <begin position="26"/>
        <end position="309"/>
    </location>
</feature>
<evidence type="ECO:0000256" key="2">
    <source>
        <dbReference type="ARBA" id="ARBA00007656"/>
    </source>
</evidence>
<evidence type="ECO:0000256" key="9">
    <source>
        <dbReference type="SAM" id="SignalP"/>
    </source>
</evidence>
<gene>
    <name evidence="11" type="ORF">SMD31_04845</name>
</gene>
<proteinExistence type="inferred from homology"/>
<feature type="signal peptide" evidence="9">
    <location>
        <begin position="1"/>
        <end position="25"/>
    </location>
</feature>
<dbReference type="GO" id="GO:0003755">
    <property type="term" value="F:peptidyl-prolyl cis-trans isomerase activity"/>
    <property type="evidence" value="ECO:0007669"/>
    <property type="project" value="UniProtKB-EC"/>
</dbReference>
<dbReference type="InterPro" id="IPR046357">
    <property type="entry name" value="PPIase_dom_sf"/>
</dbReference>
<dbReference type="InterPro" id="IPR050245">
    <property type="entry name" value="PrsA_foldase"/>
</dbReference>
<reference evidence="11 12" key="1">
    <citation type="journal article" date="2013" name="Antonie Van Leeuwenhoek">
        <title>Dongia rigui sp. nov., isolated from freshwater of a large wetland in Korea.</title>
        <authorList>
            <person name="Baik K.S."/>
            <person name="Hwang Y.M."/>
            <person name="Choi J.S."/>
            <person name="Kwon J."/>
            <person name="Seong C.N."/>
        </authorList>
    </citation>
    <scope>NUCLEOTIDE SEQUENCE [LARGE SCALE GENOMIC DNA]</scope>
    <source>
        <strain evidence="11 12">04SU4-P</strain>
    </source>
</reference>